<comment type="caution">
    <text evidence="1">The sequence shown here is derived from an EMBL/GenBank/DDBJ whole genome shotgun (WGS) entry which is preliminary data.</text>
</comment>
<dbReference type="SUPFAM" id="SSF48403">
    <property type="entry name" value="Ankyrin repeat"/>
    <property type="match status" value="1"/>
</dbReference>
<evidence type="ECO:0000313" key="1">
    <source>
        <dbReference type="EMBL" id="KAK8865481.1"/>
    </source>
</evidence>
<dbReference type="Proteomes" id="UP001470230">
    <property type="component" value="Unassembled WGS sequence"/>
</dbReference>
<proteinExistence type="predicted"/>
<dbReference type="EMBL" id="JAPFFF010000016">
    <property type="protein sequence ID" value="KAK8865481.1"/>
    <property type="molecule type" value="Genomic_DNA"/>
</dbReference>
<sequence>MEVLKIQEHLGRIKKMHDIILNFLEEEEENEDNFEKIIKFPENRHDMQLLLCILYRISNNHYRTHILYSRIEKIILSIKDKIKQTFSNYEIFENFKNNKKILLFLFKESIISIDKSIISVMTSIKFKEANYPQFFSTEINSISQEKIELNLTPEEFERKREIGQNDSIICELIRNDSVEEFITYITKNAISPSGQIQHSIFETNQFLIKNKNPTFIEYAAFFGSIQIFKFLRFQKAVLTPSLWLYSIHSNNAELIHILEEEHAQPADKTYQKCLKESIKCHHNEIAKYIQENLSDKNVEKNNLKSNFNENTLADNLHYHNYVFLEPQLLHRFLFYYACKYSYFTLVEFYLKLDGIDVNEKIIFSEKNSNKVLKFISIKFQY</sequence>
<evidence type="ECO:0000313" key="2">
    <source>
        <dbReference type="Proteomes" id="UP001470230"/>
    </source>
</evidence>
<reference evidence="1 2" key="1">
    <citation type="submission" date="2024-04" db="EMBL/GenBank/DDBJ databases">
        <title>Tritrichomonas musculus Genome.</title>
        <authorList>
            <person name="Alves-Ferreira E."/>
            <person name="Grigg M."/>
            <person name="Lorenzi H."/>
            <person name="Galac M."/>
        </authorList>
    </citation>
    <scope>NUCLEOTIDE SEQUENCE [LARGE SCALE GENOMIC DNA]</scope>
    <source>
        <strain evidence="1 2">EAF2021</strain>
    </source>
</reference>
<dbReference type="InterPro" id="IPR036770">
    <property type="entry name" value="Ankyrin_rpt-contain_sf"/>
</dbReference>
<keyword evidence="2" id="KW-1185">Reference proteome</keyword>
<name>A0ABR2IN84_9EUKA</name>
<organism evidence="1 2">
    <name type="scientific">Tritrichomonas musculus</name>
    <dbReference type="NCBI Taxonomy" id="1915356"/>
    <lineage>
        <taxon>Eukaryota</taxon>
        <taxon>Metamonada</taxon>
        <taxon>Parabasalia</taxon>
        <taxon>Tritrichomonadida</taxon>
        <taxon>Tritrichomonadidae</taxon>
        <taxon>Tritrichomonas</taxon>
    </lineage>
</organism>
<accession>A0ABR2IN84</accession>
<dbReference type="PANTHER" id="PTHR24159:SF5">
    <property type="entry name" value="ANK_REP_REGION DOMAIN-CONTAINING PROTEIN"/>
    <property type="match status" value="1"/>
</dbReference>
<protein>
    <recommendedName>
        <fullName evidence="3">DUF3447 domain-containing protein</fullName>
    </recommendedName>
</protein>
<evidence type="ECO:0008006" key="3">
    <source>
        <dbReference type="Google" id="ProtNLM"/>
    </source>
</evidence>
<gene>
    <name evidence="1" type="ORF">M9Y10_011036</name>
</gene>
<dbReference type="PANTHER" id="PTHR24159">
    <property type="match status" value="1"/>
</dbReference>